<feature type="signal peptide" evidence="1">
    <location>
        <begin position="1"/>
        <end position="30"/>
    </location>
</feature>
<dbReference type="InterPro" id="IPR008979">
    <property type="entry name" value="Galactose-bd-like_sf"/>
</dbReference>
<dbReference type="SUPFAM" id="SSF50939">
    <property type="entry name" value="Sialidases"/>
    <property type="match status" value="1"/>
</dbReference>
<proteinExistence type="predicted"/>
<dbReference type="AlphaFoldDB" id="A0A3N2C830"/>
<dbReference type="EMBL" id="RKHL01000001">
    <property type="protein sequence ID" value="ROR83666.1"/>
    <property type="molecule type" value="Genomic_DNA"/>
</dbReference>
<dbReference type="Gene3D" id="2.60.120.260">
    <property type="entry name" value="Galactose-binding domain-like"/>
    <property type="match status" value="1"/>
</dbReference>
<protein>
    <submittedName>
        <fullName evidence="2">Putative BNR repeat neuraminidase</fullName>
    </submittedName>
</protein>
<feature type="chain" id="PRO_5018611384" evidence="1">
    <location>
        <begin position="31"/>
        <end position="634"/>
    </location>
</feature>
<dbReference type="CDD" id="cd15482">
    <property type="entry name" value="Sialidase_non-viral"/>
    <property type="match status" value="1"/>
</dbReference>
<evidence type="ECO:0000256" key="1">
    <source>
        <dbReference type="SAM" id="SignalP"/>
    </source>
</evidence>
<organism evidence="2 3">
    <name type="scientific">Plantibacter flavus</name>
    <dbReference type="NCBI Taxonomy" id="150123"/>
    <lineage>
        <taxon>Bacteria</taxon>
        <taxon>Bacillati</taxon>
        <taxon>Actinomycetota</taxon>
        <taxon>Actinomycetes</taxon>
        <taxon>Micrococcales</taxon>
        <taxon>Microbacteriaceae</taxon>
        <taxon>Plantibacter</taxon>
    </lineage>
</organism>
<keyword evidence="3" id="KW-1185">Reference proteome</keyword>
<reference evidence="2 3" key="1">
    <citation type="submission" date="2018-11" db="EMBL/GenBank/DDBJ databases">
        <title>Sequencing the genomes of 1000 actinobacteria strains.</title>
        <authorList>
            <person name="Klenk H.-P."/>
        </authorList>
    </citation>
    <scope>NUCLEOTIDE SEQUENCE [LARGE SCALE GENOMIC DNA]</scope>
    <source>
        <strain evidence="2 3">DSM 14012</strain>
    </source>
</reference>
<evidence type="ECO:0000313" key="2">
    <source>
        <dbReference type="EMBL" id="ROR83666.1"/>
    </source>
</evidence>
<sequence length="634" mass="65731">MRRSSSNTVRALAAAALTVLALGVTAPAVAAPGGPVRGDARASAVADTVETVPVTVDTSNQAGWWRPLDVVDGVTYFAFNAPASTASKHEVHLASRGADGTWTEGCLRSTAGGACVTFTDDNGHNQPSIVVDGDGIIHAFVSMHNEQWNVFRSSAPGDVTSLVEATSSMPDLDAAITYPVTARGPDGDAWVLVRVGTDAQGRREGRLYRYDLDTGVWEREAVVAAATGYSFYPDDLEVDVDGRVHVLWEWGPFPADPARHLGSYATYDPSDGSFADVAGTALTGPITPTTPGSVVWRPFGPGEAIGSYTPALQTAKVALDGRALAGIVYRFVEADETAYDVRYASWGGGAWNDESLVDASALGSGVSTVAAIDATSVGGVDRVYAVLAVQVCGENRSQVVRLERETDGTSWTARTVGTDQLGQQRLRAETVDGTDVLYLSAPLSETTRGTVRYAAIPRAASAETGGTSLQDIVSGLRGEASGTNVALGATVSVSSSLRADTGGPLAVDGVCTDASRWISAVGDTAPTITAAWQAPTALAEVRVKSGYAGGVSTDSVLRDFTIEVRTGGAWVEVGRFDDNTAGTVTAPVDGLVVDAVRLLITDPSASATDVARVFEIEAIAAPATESARNDDVPG</sequence>
<dbReference type="Proteomes" id="UP000266915">
    <property type="component" value="Unassembled WGS sequence"/>
</dbReference>
<dbReference type="Pfam" id="PF15892">
    <property type="entry name" value="BNR_4"/>
    <property type="match status" value="1"/>
</dbReference>
<gene>
    <name evidence="2" type="ORF">EDD42_3780</name>
</gene>
<dbReference type="SUPFAM" id="SSF49785">
    <property type="entry name" value="Galactose-binding domain-like"/>
    <property type="match status" value="1"/>
</dbReference>
<dbReference type="InterPro" id="IPR036278">
    <property type="entry name" value="Sialidase_sf"/>
</dbReference>
<comment type="caution">
    <text evidence="2">The sequence shown here is derived from an EMBL/GenBank/DDBJ whole genome shotgun (WGS) entry which is preliminary data.</text>
</comment>
<keyword evidence="1" id="KW-0732">Signal</keyword>
<name>A0A3N2C830_9MICO</name>
<accession>A0A3N2C830</accession>
<dbReference type="RefSeq" id="WP_085511461.1">
    <property type="nucleotide sequence ID" value="NZ_FXAP01000002.1"/>
</dbReference>
<evidence type="ECO:0000313" key="3">
    <source>
        <dbReference type="Proteomes" id="UP000266915"/>
    </source>
</evidence>